<dbReference type="Proteomes" id="UP000239388">
    <property type="component" value="Unassembled WGS sequence"/>
</dbReference>
<evidence type="ECO:0000313" key="1">
    <source>
        <dbReference type="EMBL" id="PQO28815.1"/>
    </source>
</evidence>
<name>A0A2S8F9L0_9BACT</name>
<evidence type="ECO:0000313" key="2">
    <source>
        <dbReference type="Proteomes" id="UP000239388"/>
    </source>
</evidence>
<proteinExistence type="predicted"/>
<reference evidence="1 2" key="1">
    <citation type="submission" date="2018-02" db="EMBL/GenBank/DDBJ databases">
        <title>Comparative genomes isolates from brazilian mangrove.</title>
        <authorList>
            <person name="Araujo J.E."/>
            <person name="Taketani R.G."/>
            <person name="Silva M.C.P."/>
            <person name="Loureco M.V."/>
            <person name="Andreote F.D."/>
        </authorList>
    </citation>
    <scope>NUCLEOTIDE SEQUENCE [LARGE SCALE GENOMIC DNA]</scope>
    <source>
        <strain evidence="1 2">NAP PRIS-MGV</strain>
    </source>
</reference>
<dbReference type="EMBL" id="PUIB01000024">
    <property type="protein sequence ID" value="PQO28815.1"/>
    <property type="molecule type" value="Genomic_DNA"/>
</dbReference>
<dbReference type="OrthoDB" id="286581at2"/>
<sequence length="87" mass="9911">MTLYYKQCRLVKRTSATTAVELTSWIPEKYAHLHRYVQLKQADGSFVDGWEVTCVSAERLQEAHLPDSHAMIKGHKKATGDALPKLR</sequence>
<gene>
    <name evidence="1" type="ORF">C5Y98_23860</name>
</gene>
<dbReference type="RefSeq" id="WP_105358083.1">
    <property type="nucleotide sequence ID" value="NZ_PUIB01000024.1"/>
</dbReference>
<comment type="caution">
    <text evidence="1">The sequence shown here is derived from an EMBL/GenBank/DDBJ whole genome shotgun (WGS) entry which is preliminary data.</text>
</comment>
<dbReference type="AlphaFoldDB" id="A0A2S8F9L0"/>
<organism evidence="1 2">
    <name type="scientific">Blastopirellula marina</name>
    <dbReference type="NCBI Taxonomy" id="124"/>
    <lineage>
        <taxon>Bacteria</taxon>
        <taxon>Pseudomonadati</taxon>
        <taxon>Planctomycetota</taxon>
        <taxon>Planctomycetia</taxon>
        <taxon>Pirellulales</taxon>
        <taxon>Pirellulaceae</taxon>
        <taxon>Blastopirellula</taxon>
    </lineage>
</organism>
<protein>
    <submittedName>
        <fullName evidence="1">Uncharacterized protein</fullName>
    </submittedName>
</protein>
<accession>A0A2S8F9L0</accession>